<evidence type="ECO:0000256" key="2">
    <source>
        <dbReference type="ARBA" id="ARBA00005998"/>
    </source>
</evidence>
<sequence length="162" mass="17945">MRRAEITANSTKVHNSLISKALGIEWKTMSDDQKLPYVQKAKELRDELFKEHPNYVYRPRKRKRTCNELEKPKSNASLSSVEHSPVEKASPISLSGKSDVDMMTSGPLSPALLLYPGILGQLGQLPAPSLAIPHLLPALSSNPLFLNQLIYAQMIAASLQQL</sequence>
<dbReference type="SUPFAM" id="SSF47095">
    <property type="entry name" value="HMG-box"/>
    <property type="match status" value="1"/>
</dbReference>
<evidence type="ECO:0000256" key="4">
    <source>
        <dbReference type="ARBA" id="ARBA00022782"/>
    </source>
</evidence>
<dbReference type="Proteomes" id="UP001177023">
    <property type="component" value="Unassembled WGS sequence"/>
</dbReference>
<dbReference type="PANTHER" id="PTHR10270">
    <property type="entry name" value="SOX TRANSCRIPTION FACTOR"/>
    <property type="match status" value="1"/>
</dbReference>
<comment type="similarity">
    <text evidence="2">Belongs to the SRY family.</text>
</comment>
<dbReference type="GO" id="GO:0001228">
    <property type="term" value="F:DNA-binding transcription activator activity, RNA polymerase II-specific"/>
    <property type="evidence" value="ECO:0007669"/>
    <property type="project" value="TreeGrafter"/>
</dbReference>
<evidence type="ECO:0000256" key="9">
    <source>
        <dbReference type="ARBA" id="ARBA00023163"/>
    </source>
</evidence>
<dbReference type="PROSITE" id="PS50118">
    <property type="entry name" value="HMG_BOX_2"/>
    <property type="match status" value="1"/>
</dbReference>
<dbReference type="InterPro" id="IPR036910">
    <property type="entry name" value="HMG_box_dom_sf"/>
</dbReference>
<evidence type="ECO:0000256" key="1">
    <source>
        <dbReference type="ARBA" id="ARBA00004324"/>
    </source>
</evidence>
<dbReference type="GO" id="GO:0030154">
    <property type="term" value="P:cell differentiation"/>
    <property type="evidence" value="ECO:0007669"/>
    <property type="project" value="UniProtKB-KW"/>
</dbReference>
<protein>
    <recommendedName>
        <fullName evidence="3">Sex-determining region Y protein</fullName>
    </recommendedName>
    <alternativeName>
        <fullName evidence="10">Testis-determining factor</fullName>
    </alternativeName>
</protein>
<keyword evidence="8" id="KW-0010">Activator</keyword>
<dbReference type="PANTHER" id="PTHR10270:SF161">
    <property type="entry name" value="SEX-DETERMINING REGION Y PROTEIN"/>
    <property type="match status" value="1"/>
</dbReference>
<dbReference type="GO" id="GO:0016607">
    <property type="term" value="C:nuclear speck"/>
    <property type="evidence" value="ECO:0007669"/>
    <property type="project" value="UniProtKB-SubCell"/>
</dbReference>
<keyword evidence="6" id="KW-0726">Sexual differentiation</keyword>
<evidence type="ECO:0000256" key="11">
    <source>
        <dbReference type="ARBA" id="ARBA00045821"/>
    </source>
</evidence>
<gene>
    <name evidence="15" type="ORF">MSPICULIGERA_LOCUS21839</name>
</gene>
<keyword evidence="4" id="KW-0221">Differentiation</keyword>
<evidence type="ECO:0000256" key="10">
    <source>
        <dbReference type="ARBA" id="ARBA00032498"/>
    </source>
</evidence>
<evidence type="ECO:0000256" key="7">
    <source>
        <dbReference type="ARBA" id="ARBA00023125"/>
    </source>
</evidence>
<comment type="subcellular location">
    <subcellularLocation>
        <location evidence="1">Nucleus speckle</location>
    </subcellularLocation>
</comment>
<evidence type="ECO:0000256" key="3">
    <source>
        <dbReference type="ARBA" id="ARBA00019052"/>
    </source>
</evidence>
<dbReference type="GO" id="GO:0007548">
    <property type="term" value="P:sex differentiation"/>
    <property type="evidence" value="ECO:0007669"/>
    <property type="project" value="UniProtKB-KW"/>
</dbReference>
<evidence type="ECO:0000259" key="14">
    <source>
        <dbReference type="PROSITE" id="PS50118"/>
    </source>
</evidence>
<dbReference type="AlphaFoldDB" id="A0AA36DCL5"/>
<keyword evidence="16" id="KW-1185">Reference proteome</keyword>
<organism evidence="15 16">
    <name type="scientific">Mesorhabditis spiculigera</name>
    <dbReference type="NCBI Taxonomy" id="96644"/>
    <lineage>
        <taxon>Eukaryota</taxon>
        <taxon>Metazoa</taxon>
        <taxon>Ecdysozoa</taxon>
        <taxon>Nematoda</taxon>
        <taxon>Chromadorea</taxon>
        <taxon>Rhabditida</taxon>
        <taxon>Rhabditina</taxon>
        <taxon>Rhabditomorpha</taxon>
        <taxon>Rhabditoidea</taxon>
        <taxon>Rhabditidae</taxon>
        <taxon>Mesorhabditinae</taxon>
        <taxon>Mesorhabditis</taxon>
    </lineage>
</organism>
<evidence type="ECO:0000256" key="5">
    <source>
        <dbReference type="ARBA" id="ARBA00022860"/>
    </source>
</evidence>
<evidence type="ECO:0000256" key="13">
    <source>
        <dbReference type="SAM" id="MobiDB-lite"/>
    </source>
</evidence>
<comment type="caution">
    <text evidence="15">The sequence shown here is derived from an EMBL/GenBank/DDBJ whole genome shotgun (WGS) entry which is preliminary data.</text>
</comment>
<feature type="DNA-binding region" description="HMG box" evidence="12">
    <location>
        <begin position="1"/>
        <end position="56"/>
    </location>
</feature>
<keyword evidence="12" id="KW-0539">Nucleus</keyword>
<comment type="function">
    <text evidence="11">Transcriptional regulator that controls a genetic switch in male development. It is necessary and sufficient for initiating male sex determination by directing the development of supporting cell precursors (pre-Sertoli cells) as Sertoli rather than granulosa cells. Involved in different aspects of gene regulation including promoter activation or repression. Binds to the DNA consensus sequence 5'-[AT]AACAA[AT]-3'. SRY HMG box recognizes DNA by partial intercalation in the minor groove and promotes DNA bending. Also involved in pre-mRNA splicing. In male adult brain involved in the maintenance of motor functions of dopaminergic neurons.</text>
</comment>
<dbReference type="InterPro" id="IPR009071">
    <property type="entry name" value="HMG_box_dom"/>
</dbReference>
<accession>A0AA36DCL5</accession>
<evidence type="ECO:0000313" key="16">
    <source>
        <dbReference type="Proteomes" id="UP001177023"/>
    </source>
</evidence>
<dbReference type="GO" id="GO:0005516">
    <property type="term" value="F:calmodulin binding"/>
    <property type="evidence" value="ECO:0007669"/>
    <property type="project" value="UniProtKB-KW"/>
</dbReference>
<keyword evidence="5" id="KW-0112">Calmodulin-binding</keyword>
<dbReference type="Pfam" id="PF00505">
    <property type="entry name" value="HMG_box"/>
    <property type="match status" value="1"/>
</dbReference>
<feature type="domain" description="HMG box" evidence="14">
    <location>
        <begin position="1"/>
        <end position="56"/>
    </location>
</feature>
<dbReference type="Gene3D" id="1.10.30.10">
    <property type="entry name" value="High mobility group box domain"/>
    <property type="match status" value="1"/>
</dbReference>
<name>A0AA36DCL5_9BILA</name>
<dbReference type="EMBL" id="CATQJA010002665">
    <property type="protein sequence ID" value="CAJ0583770.1"/>
    <property type="molecule type" value="Genomic_DNA"/>
</dbReference>
<evidence type="ECO:0000256" key="6">
    <source>
        <dbReference type="ARBA" id="ARBA00022928"/>
    </source>
</evidence>
<evidence type="ECO:0000256" key="8">
    <source>
        <dbReference type="ARBA" id="ARBA00023159"/>
    </source>
</evidence>
<dbReference type="SMART" id="SM00398">
    <property type="entry name" value="HMG"/>
    <property type="match status" value="1"/>
</dbReference>
<keyword evidence="7 12" id="KW-0238">DNA-binding</keyword>
<proteinExistence type="inferred from homology"/>
<dbReference type="InterPro" id="IPR050140">
    <property type="entry name" value="SRY-related_HMG-box_TF-like"/>
</dbReference>
<evidence type="ECO:0000256" key="12">
    <source>
        <dbReference type="PROSITE-ProRule" id="PRU00267"/>
    </source>
</evidence>
<feature type="region of interest" description="Disordered" evidence="13">
    <location>
        <begin position="61"/>
        <end position="93"/>
    </location>
</feature>
<keyword evidence="9" id="KW-0804">Transcription</keyword>
<feature type="non-terminal residue" evidence="15">
    <location>
        <position position="162"/>
    </location>
</feature>
<evidence type="ECO:0000313" key="15">
    <source>
        <dbReference type="EMBL" id="CAJ0583770.1"/>
    </source>
</evidence>
<dbReference type="GO" id="GO:0000978">
    <property type="term" value="F:RNA polymerase II cis-regulatory region sequence-specific DNA binding"/>
    <property type="evidence" value="ECO:0007669"/>
    <property type="project" value="TreeGrafter"/>
</dbReference>
<reference evidence="15" key="1">
    <citation type="submission" date="2023-06" db="EMBL/GenBank/DDBJ databases">
        <authorList>
            <person name="Delattre M."/>
        </authorList>
    </citation>
    <scope>NUCLEOTIDE SEQUENCE</scope>
    <source>
        <strain evidence="15">AF72</strain>
    </source>
</reference>